<gene>
    <name evidence="2" type="ORF">SAMN04489842_1564</name>
</gene>
<feature type="compositionally biased region" description="Low complexity" evidence="1">
    <location>
        <begin position="104"/>
        <end position="116"/>
    </location>
</feature>
<dbReference type="AlphaFoldDB" id="A0A1H1EF57"/>
<feature type="region of interest" description="Disordered" evidence="1">
    <location>
        <begin position="98"/>
        <end position="131"/>
    </location>
</feature>
<dbReference type="Proteomes" id="UP000198848">
    <property type="component" value="Unassembled WGS sequence"/>
</dbReference>
<dbReference type="OrthoDB" id="170269at2157"/>
<dbReference type="RefSeq" id="WP_090379914.1">
    <property type="nucleotide sequence ID" value="NZ_FNLC01000002.1"/>
</dbReference>
<reference evidence="3" key="1">
    <citation type="submission" date="2016-10" db="EMBL/GenBank/DDBJ databases">
        <authorList>
            <person name="Varghese N."/>
            <person name="Submissions S."/>
        </authorList>
    </citation>
    <scope>NUCLEOTIDE SEQUENCE [LARGE SCALE GENOMIC DNA]</scope>
    <source>
        <strain evidence="3">DSM 24767</strain>
    </source>
</reference>
<accession>A0A1H1EF57</accession>
<proteinExistence type="predicted"/>
<name>A0A1H1EF57_NATTX</name>
<keyword evidence="3" id="KW-1185">Reference proteome</keyword>
<feature type="region of interest" description="Disordered" evidence="1">
    <location>
        <begin position="163"/>
        <end position="184"/>
    </location>
</feature>
<sequence>MKRALTLALVVAVVGGLTFMGLAGTAAAHDYDKNGVAEEQVAADVPQVQIGQAADASVNQAQDGNQVNLNNQEAGIEQSADANAGDGGEVVIEAPDDADENATDDNNTNTAGAAQAPVNPGPVFGDEVGDNVTIDAPVDTTITADGGDATVENVTQNADITQSAEQSNTATQNGEASAFNLIGS</sequence>
<evidence type="ECO:0000313" key="2">
    <source>
        <dbReference type="EMBL" id="SDQ87461.1"/>
    </source>
</evidence>
<evidence type="ECO:0000256" key="1">
    <source>
        <dbReference type="SAM" id="MobiDB-lite"/>
    </source>
</evidence>
<dbReference type="EMBL" id="FNLC01000002">
    <property type="protein sequence ID" value="SDQ87461.1"/>
    <property type="molecule type" value="Genomic_DNA"/>
</dbReference>
<evidence type="ECO:0000313" key="3">
    <source>
        <dbReference type="Proteomes" id="UP000198848"/>
    </source>
</evidence>
<organism evidence="2 3">
    <name type="scientific">Natronobacterium texcoconense</name>
    <dbReference type="NCBI Taxonomy" id="1095778"/>
    <lineage>
        <taxon>Archaea</taxon>
        <taxon>Methanobacteriati</taxon>
        <taxon>Methanobacteriota</taxon>
        <taxon>Stenosarchaea group</taxon>
        <taxon>Halobacteria</taxon>
        <taxon>Halobacteriales</taxon>
        <taxon>Natrialbaceae</taxon>
        <taxon>Natronobacterium</taxon>
    </lineage>
</organism>
<feature type="compositionally biased region" description="Polar residues" evidence="1">
    <location>
        <begin position="163"/>
        <end position="175"/>
    </location>
</feature>
<protein>
    <submittedName>
        <fullName evidence="2">Uncharacterized protein</fullName>
    </submittedName>
</protein>